<sequence length="268" mass="29816">MSCPDCFRGVAFDAQPQGILSDVDGAYFAPAKGDNSSTTRVVILLTDIFGLNVSNPKVLADLYAEQLECDVWVPDLFRGKAPVAPEDMRLPERAGQGFSIWGWIAFFFMVIPMIPALYRQRPAVTDERLRVFLSKLNEKRSYERLGAVGYCFGGATAIRFAATNAFSTVIVCHPGRTNKALIRAMKVPCLWVLAEEDTMFSATLRLAAEAIFADRNDKKSFVEYDSKQYKGTAHGFAARPNLAFPDFKEGFERAQADIVAWFKKTLLA</sequence>
<dbReference type="Proteomes" id="UP000054007">
    <property type="component" value="Unassembled WGS sequence"/>
</dbReference>
<reference evidence="3 4" key="1">
    <citation type="journal article" date="2015" name="Fungal Genet. Biol.">
        <title>Evolution of novel wood decay mechanisms in Agaricales revealed by the genome sequences of Fistulina hepatica and Cylindrobasidium torrendii.</title>
        <authorList>
            <person name="Floudas D."/>
            <person name="Held B.W."/>
            <person name="Riley R."/>
            <person name="Nagy L.G."/>
            <person name="Koehler G."/>
            <person name="Ransdell A.S."/>
            <person name="Younus H."/>
            <person name="Chow J."/>
            <person name="Chiniquy J."/>
            <person name="Lipzen A."/>
            <person name="Tritt A."/>
            <person name="Sun H."/>
            <person name="Haridas S."/>
            <person name="LaButti K."/>
            <person name="Ohm R.A."/>
            <person name="Kues U."/>
            <person name="Blanchette R.A."/>
            <person name="Grigoriev I.V."/>
            <person name="Minto R.E."/>
            <person name="Hibbett D.S."/>
        </authorList>
    </citation>
    <scope>NUCLEOTIDE SEQUENCE [LARGE SCALE GENOMIC DNA]</scope>
    <source>
        <strain evidence="3 4">FP15055 ss-10</strain>
    </source>
</reference>
<dbReference type="GO" id="GO:0016787">
    <property type="term" value="F:hydrolase activity"/>
    <property type="evidence" value="ECO:0007669"/>
    <property type="project" value="UniProtKB-KW"/>
</dbReference>
<keyword evidence="1" id="KW-1133">Transmembrane helix</keyword>
<name>A0A0D7B3B0_9AGAR</name>
<feature type="domain" description="Dienelactone hydrolase" evidence="2">
    <location>
        <begin position="36"/>
        <end position="265"/>
    </location>
</feature>
<keyword evidence="1" id="KW-0812">Transmembrane</keyword>
<accession>A0A0D7B3B0</accession>
<keyword evidence="4" id="KW-1185">Reference proteome</keyword>
<dbReference type="STRING" id="1314674.A0A0D7B3B0"/>
<keyword evidence="1" id="KW-0472">Membrane</keyword>
<dbReference type="InterPro" id="IPR002925">
    <property type="entry name" value="Dienelactn_hydro"/>
</dbReference>
<feature type="transmembrane region" description="Helical" evidence="1">
    <location>
        <begin position="98"/>
        <end position="118"/>
    </location>
</feature>
<dbReference type="PANTHER" id="PTHR17630:SF44">
    <property type="entry name" value="PROTEIN AIM2"/>
    <property type="match status" value="1"/>
</dbReference>
<dbReference type="Pfam" id="PF01738">
    <property type="entry name" value="DLH"/>
    <property type="match status" value="1"/>
</dbReference>
<evidence type="ECO:0000259" key="2">
    <source>
        <dbReference type="Pfam" id="PF01738"/>
    </source>
</evidence>
<gene>
    <name evidence="3" type="ORF">CYLTODRAFT_424739</name>
</gene>
<organism evidence="3 4">
    <name type="scientific">Cylindrobasidium torrendii FP15055 ss-10</name>
    <dbReference type="NCBI Taxonomy" id="1314674"/>
    <lineage>
        <taxon>Eukaryota</taxon>
        <taxon>Fungi</taxon>
        <taxon>Dikarya</taxon>
        <taxon>Basidiomycota</taxon>
        <taxon>Agaricomycotina</taxon>
        <taxon>Agaricomycetes</taxon>
        <taxon>Agaricomycetidae</taxon>
        <taxon>Agaricales</taxon>
        <taxon>Marasmiineae</taxon>
        <taxon>Physalacriaceae</taxon>
        <taxon>Cylindrobasidium</taxon>
    </lineage>
</organism>
<dbReference type="EMBL" id="KN880610">
    <property type="protein sequence ID" value="KIY64972.1"/>
    <property type="molecule type" value="Genomic_DNA"/>
</dbReference>
<dbReference type="SUPFAM" id="SSF53474">
    <property type="entry name" value="alpha/beta-Hydrolases"/>
    <property type="match status" value="1"/>
</dbReference>
<evidence type="ECO:0000256" key="1">
    <source>
        <dbReference type="SAM" id="Phobius"/>
    </source>
</evidence>
<dbReference type="InterPro" id="IPR029058">
    <property type="entry name" value="AB_hydrolase_fold"/>
</dbReference>
<dbReference type="PANTHER" id="PTHR17630">
    <property type="entry name" value="DIENELACTONE HYDROLASE"/>
    <property type="match status" value="1"/>
</dbReference>
<dbReference type="Gene3D" id="3.40.50.1820">
    <property type="entry name" value="alpha/beta hydrolase"/>
    <property type="match status" value="1"/>
</dbReference>
<dbReference type="OrthoDB" id="10019231at2759"/>
<evidence type="ECO:0000313" key="4">
    <source>
        <dbReference type="Proteomes" id="UP000054007"/>
    </source>
</evidence>
<dbReference type="AlphaFoldDB" id="A0A0D7B3B0"/>
<protein>
    <submittedName>
        <fullName evidence="3">Dienelactone hydrolase endo-1,3,1,4-beta-D-glucanase</fullName>
    </submittedName>
</protein>
<evidence type="ECO:0000313" key="3">
    <source>
        <dbReference type="EMBL" id="KIY64972.1"/>
    </source>
</evidence>
<keyword evidence="3" id="KW-0378">Hydrolase</keyword>
<proteinExistence type="predicted"/>